<proteinExistence type="inferred from homology"/>
<evidence type="ECO:0000259" key="7">
    <source>
        <dbReference type="Pfam" id="PF01850"/>
    </source>
</evidence>
<dbReference type="PANTHER" id="PTHR35901">
    <property type="entry name" value="RIBONUCLEASE VAPC3"/>
    <property type="match status" value="1"/>
</dbReference>
<dbReference type="InterPro" id="IPR044153">
    <property type="entry name" value="PIN_Pae0151-like"/>
</dbReference>
<dbReference type="InterPro" id="IPR051619">
    <property type="entry name" value="TypeII_TA_RNase_PINc/VapC"/>
</dbReference>
<accession>A0ABS1CCX0</accession>
<comment type="caution">
    <text evidence="8">The sequence shown here is derived from an EMBL/GenBank/DDBJ whole genome shotgun (WGS) entry which is preliminary data.</text>
</comment>
<dbReference type="PANTHER" id="PTHR35901:SF1">
    <property type="entry name" value="EXONUCLEASE VAPC9"/>
    <property type="match status" value="1"/>
</dbReference>
<evidence type="ECO:0000313" key="8">
    <source>
        <dbReference type="EMBL" id="MBK1629704.1"/>
    </source>
</evidence>
<dbReference type="HAMAP" id="MF_00265">
    <property type="entry name" value="VapC_Nob1"/>
    <property type="match status" value="1"/>
</dbReference>
<sequence>MIVVDASVLVDLLLRLDDAPALTDTLLDPTRVLNVPQLIDIEVAQTLRRYARNGELPPARGRAALDDLADLPLERYAHTLLLPRIWDYRDNLSAYDATYLALADALDCPVWTRDARFANAPPAIGRVRLI</sequence>
<feature type="binding site" evidence="6">
    <location>
        <position position="5"/>
    </location>
    <ligand>
        <name>Mg(2+)</name>
        <dbReference type="ChEBI" id="CHEBI:18420"/>
    </ligand>
</feature>
<comment type="cofactor">
    <cofactor evidence="6">
        <name>Mg(2+)</name>
        <dbReference type="ChEBI" id="CHEBI:18420"/>
    </cofactor>
</comment>
<evidence type="ECO:0000256" key="2">
    <source>
        <dbReference type="ARBA" id="ARBA00022722"/>
    </source>
</evidence>
<comment type="function">
    <text evidence="6">Toxic component of a toxin-antitoxin (TA) system. An RNase.</text>
</comment>
<evidence type="ECO:0000256" key="6">
    <source>
        <dbReference type="HAMAP-Rule" id="MF_00265"/>
    </source>
</evidence>
<dbReference type="CDD" id="cd09873">
    <property type="entry name" value="PIN_Pae0151-like"/>
    <property type="match status" value="1"/>
</dbReference>
<dbReference type="InterPro" id="IPR002716">
    <property type="entry name" value="PIN_dom"/>
</dbReference>
<keyword evidence="4 6" id="KW-0378">Hydrolase</keyword>
<keyword evidence="6" id="KW-0800">Toxin</keyword>
<protein>
    <recommendedName>
        <fullName evidence="6">Ribonuclease VapC</fullName>
        <shortName evidence="6">RNase VapC</shortName>
        <ecNumber evidence="6">3.1.-.-</ecNumber>
    </recommendedName>
    <alternativeName>
        <fullName evidence="6">Toxin VapC</fullName>
    </alternativeName>
</protein>
<reference evidence="8 9" key="1">
    <citation type="journal article" date="2020" name="Microorganisms">
        <title>Osmotic Adaptation and Compatible Solute Biosynthesis of Phototrophic Bacteria as Revealed from Genome Analyses.</title>
        <authorList>
            <person name="Imhoff J.F."/>
            <person name="Rahn T."/>
            <person name="Kunzel S."/>
            <person name="Keller A."/>
            <person name="Neulinger S.C."/>
        </authorList>
    </citation>
    <scope>NUCLEOTIDE SEQUENCE [LARGE SCALE GENOMIC DNA]</scope>
    <source>
        <strain evidence="8 9">DSM 6210</strain>
    </source>
</reference>
<keyword evidence="9" id="KW-1185">Reference proteome</keyword>
<evidence type="ECO:0000256" key="3">
    <source>
        <dbReference type="ARBA" id="ARBA00022723"/>
    </source>
</evidence>
<dbReference type="Proteomes" id="UP000748752">
    <property type="component" value="Unassembled WGS sequence"/>
</dbReference>
<name>A0ABS1CCX0_9GAMM</name>
<evidence type="ECO:0000256" key="4">
    <source>
        <dbReference type="ARBA" id="ARBA00022801"/>
    </source>
</evidence>
<dbReference type="InterPro" id="IPR022907">
    <property type="entry name" value="VapC_family"/>
</dbReference>
<dbReference type="Gene3D" id="3.40.50.1010">
    <property type="entry name" value="5'-nuclease"/>
    <property type="match status" value="1"/>
</dbReference>
<feature type="domain" description="PIN" evidence="7">
    <location>
        <begin position="2"/>
        <end position="120"/>
    </location>
</feature>
<dbReference type="EC" id="3.1.-.-" evidence="6"/>
<organism evidence="8 9">
    <name type="scientific">Thiohalocapsa halophila</name>
    <dbReference type="NCBI Taxonomy" id="69359"/>
    <lineage>
        <taxon>Bacteria</taxon>
        <taxon>Pseudomonadati</taxon>
        <taxon>Pseudomonadota</taxon>
        <taxon>Gammaproteobacteria</taxon>
        <taxon>Chromatiales</taxon>
        <taxon>Chromatiaceae</taxon>
        <taxon>Thiohalocapsa</taxon>
    </lineage>
</organism>
<evidence type="ECO:0000256" key="5">
    <source>
        <dbReference type="ARBA" id="ARBA00022842"/>
    </source>
</evidence>
<dbReference type="Pfam" id="PF01850">
    <property type="entry name" value="PIN"/>
    <property type="match status" value="1"/>
</dbReference>
<dbReference type="RefSeq" id="WP_200233932.1">
    <property type="nucleotide sequence ID" value="NZ_NRRV01000004.1"/>
</dbReference>
<dbReference type="EMBL" id="NRRV01000004">
    <property type="protein sequence ID" value="MBK1629704.1"/>
    <property type="molecule type" value="Genomic_DNA"/>
</dbReference>
<dbReference type="InterPro" id="IPR029060">
    <property type="entry name" value="PIN-like_dom_sf"/>
</dbReference>
<comment type="similarity">
    <text evidence="6">Belongs to the PINc/VapC protein family.</text>
</comment>
<keyword evidence="3 6" id="KW-0479">Metal-binding</keyword>
<dbReference type="SUPFAM" id="SSF88723">
    <property type="entry name" value="PIN domain-like"/>
    <property type="match status" value="1"/>
</dbReference>
<gene>
    <name evidence="6" type="primary">vapC</name>
    <name evidence="8" type="ORF">CKO31_02905</name>
</gene>
<feature type="binding site" evidence="6">
    <location>
        <position position="96"/>
    </location>
    <ligand>
        <name>Mg(2+)</name>
        <dbReference type="ChEBI" id="CHEBI:18420"/>
    </ligand>
</feature>
<keyword evidence="2 6" id="KW-0540">Nuclease</keyword>
<evidence type="ECO:0000313" key="9">
    <source>
        <dbReference type="Proteomes" id="UP000748752"/>
    </source>
</evidence>
<keyword evidence="5 6" id="KW-0460">Magnesium</keyword>
<keyword evidence="1 6" id="KW-1277">Toxin-antitoxin system</keyword>
<evidence type="ECO:0000256" key="1">
    <source>
        <dbReference type="ARBA" id="ARBA00022649"/>
    </source>
</evidence>